<gene>
    <name evidence="1" type="ORF">L1987_67241</name>
</gene>
<protein>
    <submittedName>
        <fullName evidence="1">Uncharacterized protein</fullName>
    </submittedName>
</protein>
<reference evidence="1 2" key="2">
    <citation type="journal article" date="2022" name="Mol. Ecol. Resour.">
        <title>The genomes of chicory, endive, great burdock and yacon provide insights into Asteraceae paleo-polyploidization history and plant inulin production.</title>
        <authorList>
            <person name="Fan W."/>
            <person name="Wang S."/>
            <person name="Wang H."/>
            <person name="Wang A."/>
            <person name="Jiang F."/>
            <person name="Liu H."/>
            <person name="Zhao H."/>
            <person name="Xu D."/>
            <person name="Zhang Y."/>
        </authorList>
    </citation>
    <scope>NUCLEOTIDE SEQUENCE [LARGE SCALE GENOMIC DNA]</scope>
    <source>
        <strain evidence="2">cv. Yunnan</strain>
        <tissue evidence="1">Leaves</tissue>
    </source>
</reference>
<proteinExistence type="predicted"/>
<comment type="caution">
    <text evidence="1">The sequence shown here is derived from an EMBL/GenBank/DDBJ whole genome shotgun (WGS) entry which is preliminary data.</text>
</comment>
<evidence type="ECO:0000313" key="1">
    <source>
        <dbReference type="EMBL" id="KAI3727427.1"/>
    </source>
</evidence>
<reference evidence="2" key="1">
    <citation type="journal article" date="2022" name="Mol. Ecol. Resour.">
        <title>The genomes of chicory, endive, great burdock and yacon provide insights into Asteraceae palaeo-polyploidization history and plant inulin production.</title>
        <authorList>
            <person name="Fan W."/>
            <person name="Wang S."/>
            <person name="Wang H."/>
            <person name="Wang A."/>
            <person name="Jiang F."/>
            <person name="Liu H."/>
            <person name="Zhao H."/>
            <person name="Xu D."/>
            <person name="Zhang Y."/>
        </authorList>
    </citation>
    <scope>NUCLEOTIDE SEQUENCE [LARGE SCALE GENOMIC DNA]</scope>
    <source>
        <strain evidence="2">cv. Yunnan</strain>
    </source>
</reference>
<keyword evidence="2" id="KW-1185">Reference proteome</keyword>
<dbReference type="EMBL" id="CM042039">
    <property type="protein sequence ID" value="KAI3727427.1"/>
    <property type="molecule type" value="Genomic_DNA"/>
</dbReference>
<dbReference type="Proteomes" id="UP001056120">
    <property type="component" value="Linkage Group LG22"/>
</dbReference>
<organism evidence="1 2">
    <name type="scientific">Smallanthus sonchifolius</name>
    <dbReference type="NCBI Taxonomy" id="185202"/>
    <lineage>
        <taxon>Eukaryota</taxon>
        <taxon>Viridiplantae</taxon>
        <taxon>Streptophyta</taxon>
        <taxon>Embryophyta</taxon>
        <taxon>Tracheophyta</taxon>
        <taxon>Spermatophyta</taxon>
        <taxon>Magnoliopsida</taxon>
        <taxon>eudicotyledons</taxon>
        <taxon>Gunneridae</taxon>
        <taxon>Pentapetalae</taxon>
        <taxon>asterids</taxon>
        <taxon>campanulids</taxon>
        <taxon>Asterales</taxon>
        <taxon>Asteraceae</taxon>
        <taxon>Asteroideae</taxon>
        <taxon>Heliantheae alliance</taxon>
        <taxon>Millerieae</taxon>
        <taxon>Smallanthus</taxon>
    </lineage>
</organism>
<evidence type="ECO:0000313" key="2">
    <source>
        <dbReference type="Proteomes" id="UP001056120"/>
    </source>
</evidence>
<sequence length="308" mass="34051">MGNGGLTWILFLNVYLFCRGLMECHRRGQCMRSDACLTQTSTGFGWGALNIGVLVGKQKFRYKEEICQSQWPSPENMAPEWIAGNKEDDTLIFETVLPSRRSEPPDPNTEGKFWQSEGSDDEGSNDERIMEHSRMPSRQKSRDKPSNFLDGTIETALRRYGLRSAGSNVGISNTLTNGVTTCMQRRGKDSGKEARIPSGKENIPDCANHALVLDFDPKAPCESDPIVVRMDIAPPPMQEENNNFCTGQDVTMQNSEPLHESIEIGMNDGQDNILQRSEAGLMEGGVMMNMEYAGDSILNDFSGGGSHA</sequence>
<accession>A0ACB9BZD9</accession>
<name>A0ACB9BZD9_9ASTR</name>